<name>A0A9X7PHN4_9ACTN</name>
<evidence type="ECO:0000313" key="8">
    <source>
        <dbReference type="EMBL" id="PSJ28314.1"/>
    </source>
</evidence>
<dbReference type="Pfam" id="PF03704">
    <property type="entry name" value="BTAD"/>
    <property type="match status" value="1"/>
</dbReference>
<evidence type="ECO:0000256" key="2">
    <source>
        <dbReference type="ARBA" id="ARBA00023015"/>
    </source>
</evidence>
<organism evidence="8 9">
    <name type="scientific">Streptosporangium nondiastaticum</name>
    <dbReference type="NCBI Taxonomy" id="35764"/>
    <lineage>
        <taxon>Bacteria</taxon>
        <taxon>Bacillati</taxon>
        <taxon>Actinomycetota</taxon>
        <taxon>Actinomycetes</taxon>
        <taxon>Streptosporangiales</taxon>
        <taxon>Streptosporangiaceae</taxon>
        <taxon>Streptosporangium</taxon>
    </lineage>
</organism>
<dbReference type="InterPro" id="IPR027417">
    <property type="entry name" value="P-loop_NTPase"/>
</dbReference>
<dbReference type="SMART" id="SM00028">
    <property type="entry name" value="TPR"/>
    <property type="match status" value="4"/>
</dbReference>
<keyword evidence="9" id="KW-1185">Reference proteome</keyword>
<dbReference type="InterPro" id="IPR001867">
    <property type="entry name" value="OmpR/PhoB-type_DNA-bd"/>
</dbReference>
<dbReference type="SUPFAM" id="SSF48452">
    <property type="entry name" value="TPR-like"/>
    <property type="match status" value="3"/>
</dbReference>
<evidence type="ECO:0000256" key="6">
    <source>
        <dbReference type="SAM" id="MobiDB-lite"/>
    </source>
</evidence>
<keyword evidence="2" id="KW-0805">Transcription regulation</keyword>
<evidence type="ECO:0000256" key="4">
    <source>
        <dbReference type="ARBA" id="ARBA00023163"/>
    </source>
</evidence>
<comment type="similarity">
    <text evidence="1">Belongs to the AfsR/DnrI/RedD regulatory family.</text>
</comment>
<dbReference type="SUPFAM" id="SSF46894">
    <property type="entry name" value="C-terminal effector domain of the bipartite response regulators"/>
    <property type="match status" value="1"/>
</dbReference>
<reference evidence="8 9" key="1">
    <citation type="submission" date="2018-03" db="EMBL/GenBank/DDBJ databases">
        <title>Chitinolytic properties of Streptosporangium nondiastaticum TBG75A20.</title>
        <authorList>
            <person name="Gayathri V."/>
            <person name="Shiburaj S."/>
        </authorList>
    </citation>
    <scope>NUCLEOTIDE SEQUENCE [LARGE SCALE GENOMIC DNA]</scope>
    <source>
        <strain evidence="8 9">TBG75A20</strain>
    </source>
</reference>
<dbReference type="GO" id="GO:0006355">
    <property type="term" value="P:regulation of DNA-templated transcription"/>
    <property type="evidence" value="ECO:0007669"/>
    <property type="project" value="InterPro"/>
</dbReference>
<dbReference type="Gene3D" id="1.10.10.10">
    <property type="entry name" value="Winged helix-like DNA-binding domain superfamily/Winged helix DNA-binding domain"/>
    <property type="match status" value="1"/>
</dbReference>
<gene>
    <name evidence="8" type="ORF">B7P34_13125</name>
</gene>
<dbReference type="Pfam" id="PF00486">
    <property type="entry name" value="Trans_reg_C"/>
    <property type="match status" value="1"/>
</dbReference>
<dbReference type="GO" id="GO:0000160">
    <property type="term" value="P:phosphorelay signal transduction system"/>
    <property type="evidence" value="ECO:0007669"/>
    <property type="project" value="InterPro"/>
</dbReference>
<dbReference type="InterPro" id="IPR019734">
    <property type="entry name" value="TPR_rpt"/>
</dbReference>
<proteinExistence type="inferred from homology"/>
<feature type="region of interest" description="Disordered" evidence="6">
    <location>
        <begin position="1"/>
        <end position="22"/>
    </location>
</feature>
<dbReference type="InterPro" id="IPR016032">
    <property type="entry name" value="Sig_transdc_resp-reg_C-effctor"/>
</dbReference>
<evidence type="ECO:0000256" key="1">
    <source>
        <dbReference type="ARBA" id="ARBA00005820"/>
    </source>
</evidence>
<protein>
    <submittedName>
        <fullName evidence="8">AfsR family transcriptional regulator</fullName>
    </submittedName>
</protein>
<evidence type="ECO:0000259" key="7">
    <source>
        <dbReference type="PROSITE" id="PS51755"/>
    </source>
</evidence>
<keyword evidence="4" id="KW-0804">Transcription</keyword>
<dbReference type="InterPro" id="IPR005158">
    <property type="entry name" value="BTAD"/>
</dbReference>
<sequence length="1028" mass="109410">MDQAHRPFPRRHVDPGGAGQRGPVLRTALVGVLRPPAPLRLLRPVSAPAPGLRFAVLGPVRAWCDGVPVELGQSRSHEVLAVLLAAAGRTVALPLLVEGVWDEGERPSRAEHSVRTHVWRLRRALARHTAEPLLVTVGNGYALRVPAPAVDTWTFEGALTRAREIRASGGTAGQARDILAGALALWTGEPLAGLHGPHARALRARCTQLHRSLLEARLELDAELGDRPHLVAEAGALVMEHPSSQRLRAVQMLALYRSGRQAEALGVYEDTRRHLATELAHLPPVERAPCAGLTALHQRILRSDPTLRLPGTDRRPQAAGGAFPSPVAGFTGRDEQLRELTGMLTRPGTSAVVVSAVNGMAGVGKTTLAVHTAHALDADAFPDGRLYADLRGADAAPLDPHAVLATLLSGLGTADEDIPEDAGERTALYRSLLADRRMLLLLDNAASCEQLRPLIPGAADCAVLVTSRAWLTGLAGARHLRLDVMPPAEALDLLRRTVGRRAVDAEPEAAAALVAACGHLPLALRIVASRLAAEPGRSLAGMVRRLADERGRLDELRTGDAAVDAAFELSYATLTTEQARAFRLLSAPDVPDLALPSAAALLGLGTEEAGELLESLVELNLLESHHLDRYHFHDLVRAFARARNAREDPPATTSRAVAGLLDFCLATARNADAVAHAAEPDERTLIDAAPASPGLAFATAQDATDWMREETALQRALIARACADDALPLAQAADLVDRLNTVLSGITHLSAVSELARQVAEVAAGRGDRPSEALARYVRGNALWHANSFPEAEEELHRSLGLCDRDADLRLCASAHLTLCAHARVRGRFGEAVVHGEASVRLFRTLGAATAEGTALGELAFNYARQGRLAEARAAAERGAELLGGRESVSTAIGLYYLARVLRLCGDRDEALRRAGAGLALFRTLNVSSFEAASGNLIAELHAEKQGKEGYALAAQTAETFLPLARKVSAMLEGGLLRTLGRSLVHLGQQARADACLRAALDLFEGLRAEQDAEQIRGLLATAPFIPR</sequence>
<dbReference type="PANTHER" id="PTHR35807">
    <property type="entry name" value="TRANSCRIPTIONAL REGULATOR REDD-RELATED"/>
    <property type="match status" value="1"/>
</dbReference>
<keyword evidence="3 5" id="KW-0238">DNA-binding</keyword>
<dbReference type="PRINTS" id="PR00364">
    <property type="entry name" value="DISEASERSIST"/>
</dbReference>
<dbReference type="InterPro" id="IPR036388">
    <property type="entry name" value="WH-like_DNA-bd_sf"/>
</dbReference>
<dbReference type="PANTHER" id="PTHR35807:SF1">
    <property type="entry name" value="TRANSCRIPTIONAL REGULATOR REDD"/>
    <property type="match status" value="1"/>
</dbReference>
<dbReference type="AlphaFoldDB" id="A0A9X7PHN4"/>
<evidence type="ECO:0000313" key="9">
    <source>
        <dbReference type="Proteomes" id="UP000242427"/>
    </source>
</evidence>
<evidence type="ECO:0000256" key="3">
    <source>
        <dbReference type="ARBA" id="ARBA00023125"/>
    </source>
</evidence>
<dbReference type="SUPFAM" id="SSF52540">
    <property type="entry name" value="P-loop containing nucleoside triphosphate hydrolases"/>
    <property type="match status" value="1"/>
</dbReference>
<feature type="domain" description="OmpR/PhoB-type" evidence="7">
    <location>
        <begin position="44"/>
        <end position="145"/>
    </location>
</feature>
<dbReference type="GO" id="GO:0043531">
    <property type="term" value="F:ADP binding"/>
    <property type="evidence" value="ECO:0007669"/>
    <property type="project" value="InterPro"/>
</dbReference>
<dbReference type="SMART" id="SM00862">
    <property type="entry name" value="Trans_reg_C"/>
    <property type="match status" value="1"/>
</dbReference>
<dbReference type="EMBL" id="PXWG01000025">
    <property type="protein sequence ID" value="PSJ28314.1"/>
    <property type="molecule type" value="Genomic_DNA"/>
</dbReference>
<dbReference type="Proteomes" id="UP000242427">
    <property type="component" value="Unassembled WGS sequence"/>
</dbReference>
<dbReference type="InterPro" id="IPR002182">
    <property type="entry name" value="NB-ARC"/>
</dbReference>
<feature type="region of interest" description="Disordered" evidence="6">
    <location>
        <begin position="306"/>
        <end position="330"/>
    </location>
</feature>
<feature type="DNA-binding region" description="OmpR/PhoB-type" evidence="5">
    <location>
        <begin position="44"/>
        <end position="145"/>
    </location>
</feature>
<dbReference type="Gene3D" id="3.40.50.300">
    <property type="entry name" value="P-loop containing nucleotide triphosphate hydrolases"/>
    <property type="match status" value="1"/>
</dbReference>
<dbReference type="PROSITE" id="PS51755">
    <property type="entry name" value="OMPR_PHOB"/>
    <property type="match status" value="1"/>
</dbReference>
<accession>A0A9X7PHN4</accession>
<dbReference type="Pfam" id="PF00931">
    <property type="entry name" value="NB-ARC"/>
    <property type="match status" value="1"/>
</dbReference>
<dbReference type="InterPro" id="IPR011990">
    <property type="entry name" value="TPR-like_helical_dom_sf"/>
</dbReference>
<dbReference type="Gene3D" id="1.25.40.10">
    <property type="entry name" value="Tetratricopeptide repeat domain"/>
    <property type="match status" value="2"/>
</dbReference>
<comment type="caution">
    <text evidence="8">The sequence shown here is derived from an EMBL/GenBank/DDBJ whole genome shotgun (WGS) entry which is preliminary data.</text>
</comment>
<dbReference type="SMART" id="SM01043">
    <property type="entry name" value="BTAD"/>
    <property type="match status" value="1"/>
</dbReference>
<dbReference type="InterPro" id="IPR051677">
    <property type="entry name" value="AfsR-DnrI-RedD_regulator"/>
</dbReference>
<dbReference type="GO" id="GO:0003677">
    <property type="term" value="F:DNA binding"/>
    <property type="evidence" value="ECO:0007669"/>
    <property type="project" value="UniProtKB-UniRule"/>
</dbReference>
<evidence type="ECO:0000256" key="5">
    <source>
        <dbReference type="PROSITE-ProRule" id="PRU01091"/>
    </source>
</evidence>
<dbReference type="CDD" id="cd15831">
    <property type="entry name" value="BTAD"/>
    <property type="match status" value="1"/>
</dbReference>